<dbReference type="GO" id="GO:0005829">
    <property type="term" value="C:cytosol"/>
    <property type="evidence" value="ECO:0007669"/>
    <property type="project" value="TreeGrafter"/>
</dbReference>
<organism evidence="2">
    <name type="scientific">uncultured bacterium</name>
    <name type="common">gcode 4</name>
    <dbReference type="NCBI Taxonomy" id="1234023"/>
    <lineage>
        <taxon>Bacteria</taxon>
        <taxon>environmental samples</taxon>
    </lineage>
</organism>
<dbReference type="PANTHER" id="PTHR11635">
    <property type="entry name" value="CAMP-DEPENDENT PROTEIN KINASE REGULATORY CHAIN"/>
    <property type="match status" value="1"/>
</dbReference>
<dbReference type="InterPro" id="IPR050503">
    <property type="entry name" value="cAMP-dep_PK_reg_su-like"/>
</dbReference>
<dbReference type="GO" id="GO:0004862">
    <property type="term" value="F:cAMP-dependent protein kinase inhibitor activity"/>
    <property type="evidence" value="ECO:0007669"/>
    <property type="project" value="TreeGrafter"/>
</dbReference>
<feature type="domain" description="Cyclic nucleotide-binding" evidence="1">
    <location>
        <begin position="8"/>
        <end position="106"/>
    </location>
</feature>
<dbReference type="InterPro" id="IPR000595">
    <property type="entry name" value="cNMP-bd_dom"/>
</dbReference>
<evidence type="ECO:0000259" key="1">
    <source>
        <dbReference type="PROSITE" id="PS50042"/>
    </source>
</evidence>
<dbReference type="SMART" id="SM00100">
    <property type="entry name" value="cNMP"/>
    <property type="match status" value="1"/>
</dbReference>
<gene>
    <name evidence="2" type="ORF">ACD_49C00064G0005</name>
</gene>
<dbReference type="PROSITE" id="PS50042">
    <property type="entry name" value="CNMP_BINDING_3"/>
    <property type="match status" value="1"/>
</dbReference>
<protein>
    <recommendedName>
        <fullName evidence="1">Cyclic nucleotide-binding domain-containing protein</fullName>
    </recommendedName>
</protein>
<evidence type="ECO:0000313" key="2">
    <source>
        <dbReference type="EMBL" id="EKD66102.1"/>
    </source>
</evidence>
<dbReference type="AlphaFoldDB" id="K2AWE2"/>
<dbReference type="CDD" id="cd00038">
    <property type="entry name" value="CAP_ED"/>
    <property type="match status" value="1"/>
</dbReference>
<dbReference type="InterPro" id="IPR014710">
    <property type="entry name" value="RmlC-like_jellyroll"/>
</dbReference>
<dbReference type="Pfam" id="PF00027">
    <property type="entry name" value="cNMP_binding"/>
    <property type="match status" value="1"/>
</dbReference>
<dbReference type="GO" id="GO:0005952">
    <property type="term" value="C:cAMP-dependent protein kinase complex"/>
    <property type="evidence" value="ECO:0007669"/>
    <property type="project" value="InterPro"/>
</dbReference>
<dbReference type="SUPFAM" id="SSF51206">
    <property type="entry name" value="cAMP-binding domain-like"/>
    <property type="match status" value="1"/>
</dbReference>
<dbReference type="GO" id="GO:0030552">
    <property type="term" value="F:cAMP binding"/>
    <property type="evidence" value="ECO:0007669"/>
    <property type="project" value="TreeGrafter"/>
</dbReference>
<dbReference type="PRINTS" id="PR00103">
    <property type="entry name" value="CAMPKINASE"/>
</dbReference>
<name>K2AWE2_9BACT</name>
<dbReference type="GO" id="GO:0034236">
    <property type="term" value="F:protein kinase A catalytic subunit binding"/>
    <property type="evidence" value="ECO:0007669"/>
    <property type="project" value="TreeGrafter"/>
</dbReference>
<dbReference type="EMBL" id="AMFJ01021650">
    <property type="protein sequence ID" value="EKD66102.1"/>
    <property type="molecule type" value="Genomic_DNA"/>
</dbReference>
<accession>K2AWE2</accession>
<dbReference type="Gene3D" id="2.60.120.10">
    <property type="entry name" value="Jelly Rolls"/>
    <property type="match status" value="1"/>
</dbReference>
<comment type="caution">
    <text evidence="2">The sequence shown here is derived from an EMBL/GenBank/DDBJ whole genome shotgun (WGS) entry which is preliminary data.</text>
</comment>
<reference evidence="2" key="1">
    <citation type="journal article" date="2012" name="Science">
        <title>Fermentation, hydrogen, and sulfur metabolism in multiple uncultivated bacterial phyla.</title>
        <authorList>
            <person name="Wrighton K.C."/>
            <person name="Thomas B.C."/>
            <person name="Sharon I."/>
            <person name="Miller C.S."/>
            <person name="Castelle C.J."/>
            <person name="VerBerkmoes N.C."/>
            <person name="Wilkins M.J."/>
            <person name="Hettich R.L."/>
            <person name="Lipton M.S."/>
            <person name="Williams K.H."/>
            <person name="Long P.E."/>
            <person name="Banfield J.F."/>
        </authorList>
    </citation>
    <scope>NUCLEOTIDE SEQUENCE [LARGE SCALE GENOMIC DNA]</scope>
</reference>
<dbReference type="InterPro" id="IPR018490">
    <property type="entry name" value="cNMP-bd_dom_sf"/>
</dbReference>
<proteinExistence type="predicted"/>
<sequence length="133" mass="15906">MDLKNIYIFSWLSDEELSYFEFIASKKFFKKWEIIIKEWDDCNDSAYIIESGSVDVFHKGEKLATINEWDIFWEIALIINEPRLATIIAGEDTKTLVFQKNDFLMLYKKSGNYEEIKERILHRIKNSFYGIKE</sequence>
<dbReference type="PANTHER" id="PTHR11635:SF152">
    <property type="entry name" value="CAMP-DEPENDENT PROTEIN KINASE TYPE I REGULATORY SUBUNIT-RELATED"/>
    <property type="match status" value="1"/>
</dbReference>